<accession>A0A6B9LAG0</accession>
<dbReference type="EMBL" id="MN812211">
    <property type="protein sequence ID" value="QHB39012.1"/>
    <property type="molecule type" value="Genomic_DNA"/>
</dbReference>
<evidence type="ECO:0000256" key="2">
    <source>
        <dbReference type="ARBA" id="ARBA00022692"/>
    </source>
</evidence>
<dbReference type="Proteomes" id="UP000465101">
    <property type="component" value="Segment"/>
</dbReference>
<dbReference type="GO" id="GO:0033644">
    <property type="term" value="C:host cell membrane"/>
    <property type="evidence" value="ECO:0007669"/>
    <property type="project" value="UniProtKB-SubCell"/>
</dbReference>
<keyword evidence="2 5" id="KW-0812">Transmembrane</keyword>
<gene>
    <name evidence="6" type="ORF">laban61_gp041</name>
</gene>
<evidence type="ECO:0000313" key="6">
    <source>
        <dbReference type="EMBL" id="QHB39012.1"/>
    </source>
</evidence>
<protein>
    <submittedName>
        <fullName evidence="6">Holin</fullName>
    </submittedName>
</protein>
<feature type="transmembrane region" description="Helical" evidence="5">
    <location>
        <begin position="94"/>
        <end position="111"/>
    </location>
</feature>
<keyword evidence="4 5" id="KW-0472">Membrane</keyword>
<feature type="transmembrane region" description="Helical" evidence="5">
    <location>
        <begin position="131"/>
        <end position="148"/>
    </location>
</feature>
<organism evidence="6 7">
    <name type="scientific">Flavobacterium phage vB_FspS_laban6-1</name>
    <dbReference type="NCBI Taxonomy" id="2686250"/>
    <lineage>
        <taxon>Viruses</taxon>
        <taxon>Duplodnaviria</taxon>
        <taxon>Heunggongvirae</taxon>
        <taxon>Uroviricota</taxon>
        <taxon>Caudoviricetes</taxon>
        <taxon>Duneviridae</taxon>
        <taxon>Labanvirus</taxon>
        <taxon>Labanvirus laban</taxon>
    </lineage>
</organism>
<sequence>MKHLNYFLKGFGFENYNDFLHSCFKILYFKKIELVFFITSMSGTIRYYFEQSIGVDIVVYIAFSFLIIAETQTGIKASIKVKNNRFRSRPFGRMLFKLFTYTTLLFVLNSFSSRIKTPELLGFEVNPFQWLYYVVFAGIIFQLVISWLENLAVLGYSEAKGLLGVVLRKYNKWFEFDGTKNAENE</sequence>
<keyword evidence="3 5" id="KW-1133">Transmembrane helix</keyword>
<evidence type="ECO:0000256" key="4">
    <source>
        <dbReference type="ARBA" id="ARBA00023136"/>
    </source>
</evidence>
<reference evidence="6 7" key="1">
    <citation type="journal article" date="2020" name="Viruses">
        <title>Diversity and Host Interactions Among Virulent and Temperate Baltic Sea Flavobacterium Phages.</title>
        <authorList>
            <person name="Nilsson E."/>
            <person name="Bayfield O.W."/>
            <person name="Lundin D."/>
            <person name="Antson A.A."/>
            <person name="Holmfeldt K."/>
        </authorList>
    </citation>
    <scope>NUCLEOTIDE SEQUENCE [LARGE SCALE GENOMIC DNA]</scope>
</reference>
<feature type="transmembrane region" description="Helical" evidence="5">
    <location>
        <begin position="55"/>
        <end position="73"/>
    </location>
</feature>
<dbReference type="Pfam" id="PF05105">
    <property type="entry name" value="Phage_holin_4_1"/>
    <property type="match status" value="1"/>
</dbReference>
<name>A0A6B9LAG0_9CAUD</name>
<evidence type="ECO:0000256" key="1">
    <source>
        <dbReference type="ARBA" id="ARBA00004301"/>
    </source>
</evidence>
<evidence type="ECO:0000256" key="5">
    <source>
        <dbReference type="SAM" id="Phobius"/>
    </source>
</evidence>
<keyword evidence="7" id="KW-1185">Reference proteome</keyword>
<evidence type="ECO:0000256" key="3">
    <source>
        <dbReference type="ARBA" id="ARBA00022989"/>
    </source>
</evidence>
<comment type="subcellular location">
    <subcellularLocation>
        <location evidence="1">Host membrane</location>
        <topology evidence="1">Multi-pass membrane protein</topology>
    </subcellularLocation>
</comment>
<dbReference type="InterPro" id="IPR006480">
    <property type="entry name" value="Phage_holin_4_1"/>
</dbReference>
<evidence type="ECO:0000313" key="7">
    <source>
        <dbReference type="Proteomes" id="UP000465101"/>
    </source>
</evidence>
<proteinExistence type="predicted"/>